<dbReference type="EMBL" id="AP021858">
    <property type="protein sequence ID" value="BBO24440.1"/>
    <property type="molecule type" value="Genomic_DNA"/>
</dbReference>
<organism evidence="7 8">
    <name type="scientific">Candidatus Nitrosymbiomonas proteolyticus</name>
    <dbReference type="NCBI Taxonomy" id="2608984"/>
    <lineage>
        <taxon>Bacteria</taxon>
        <taxon>Bacillati</taxon>
        <taxon>Armatimonadota</taxon>
        <taxon>Armatimonadota incertae sedis</taxon>
        <taxon>Candidatus Nitrosymbiomonas</taxon>
    </lineage>
</organism>
<gene>
    <name evidence="7" type="ORF">NPRO_20350</name>
</gene>
<reference evidence="7" key="1">
    <citation type="journal article" name="DNA Res.">
        <title>The physiological potential of anammox bacteria as revealed by their core genome structure.</title>
        <authorList>
            <person name="Okubo T."/>
            <person name="Toyoda A."/>
            <person name="Fukuhara K."/>
            <person name="Uchiyama I."/>
            <person name="Harigaya Y."/>
            <person name="Kuroiwa M."/>
            <person name="Suzuki T."/>
            <person name="Murakami Y."/>
            <person name="Suwa Y."/>
            <person name="Takami H."/>
        </authorList>
    </citation>
    <scope>NUCLEOTIDE SEQUENCE</scope>
    <source>
        <strain evidence="7">317325-2</strain>
    </source>
</reference>
<dbReference type="InterPro" id="IPR055170">
    <property type="entry name" value="GFO_IDH_MocA-like_dom"/>
</dbReference>
<dbReference type="PANTHER" id="PTHR43350:SF19">
    <property type="entry name" value="D-GULOSIDE 3-DEHYDROGENASE"/>
    <property type="match status" value="1"/>
</dbReference>
<evidence type="ECO:0000256" key="4">
    <source>
        <dbReference type="ARBA" id="ARBA00022833"/>
    </source>
</evidence>
<dbReference type="SUPFAM" id="SSF55347">
    <property type="entry name" value="Glyceraldehyde-3-phosphate dehydrogenase-like, C-terminal domain"/>
    <property type="match status" value="1"/>
</dbReference>
<dbReference type="SMART" id="SM00829">
    <property type="entry name" value="PKS_ER"/>
    <property type="match status" value="1"/>
</dbReference>
<evidence type="ECO:0000256" key="5">
    <source>
        <dbReference type="ARBA" id="ARBA00023002"/>
    </source>
</evidence>
<sequence>MKLLLQSLSSGEIDLIDAPVPRPRPHEVLIRSQTTVISTGTEGMLLEFGRAGWIGKAKQQPDRVRDVLDKIKTDGLATTLEAVRRKLNQPIPLGYSHCGVVLAVGSAVSDISVGDRVASNGNHAEVVCVPKTLCVRVPAEIDDESAAFATLGAISLQGIRLLSPTLGESVAVIGVGLLGLLAVQMLVANGCQVLAFDPNESRCKLAEEFGAEACWVREGVDPVDRALAFTKGLGVDGVLITASASGSEIVQQSAKMSRKRGRVVLVGVTGLELNRRDFFDRELSFTVSCSYGPGRYEPDYEGRGVDYPPGFVRWSAQRNMEAFLELVRRGSVRVGPLITHRFEFEQAKQAYEALGSGAMGIVLRYRKFDGGQETQFQSRVRHSEPATARGKAVLGFIGAGNYATAVLIPAFKEAGARLKIVASGGHSSALAARTFGFEESTSDSVNVLDDPEVGAVVIATRHESHSRLAVEALQRGKHVFVEKPLALDLESLGALESAAHEAAARGVHLMAGFNRRFAPATEALRDLLAGIAEPKTFVATMNAGELPREHWTRDIEVGGGRILGEACHFIDLLRFLAGSPIVGVDARGMRGETPRTSPEDSACILLSFEDGSIGTVVYTAAGAKSYPKERIECFAGGKVAVIDNFKSLRLFGFGKLRLPALGKQDKGQKTLAAAFVNLVAHGGENPMALDEMFDGGKATVEAALRIRRQFDAEV</sequence>
<feature type="domain" description="Enoyl reductase (ER)" evidence="6">
    <location>
        <begin position="6"/>
        <end position="363"/>
    </location>
</feature>
<dbReference type="KEGG" id="npy:NPRO_20350"/>
<dbReference type="Proteomes" id="UP000662873">
    <property type="component" value="Chromosome"/>
</dbReference>
<dbReference type="Gene3D" id="3.40.50.720">
    <property type="entry name" value="NAD(P)-binding Rossmann-like Domain"/>
    <property type="match status" value="2"/>
</dbReference>
<dbReference type="Gene3D" id="3.30.360.10">
    <property type="entry name" value="Dihydrodipicolinate Reductase, domain 2"/>
    <property type="match status" value="1"/>
</dbReference>
<dbReference type="InterPro" id="IPR011032">
    <property type="entry name" value="GroES-like_sf"/>
</dbReference>
<dbReference type="InterPro" id="IPR013154">
    <property type="entry name" value="ADH-like_N"/>
</dbReference>
<name>A0A809RAD6_9BACT</name>
<evidence type="ECO:0000256" key="1">
    <source>
        <dbReference type="ARBA" id="ARBA00001947"/>
    </source>
</evidence>
<dbReference type="Gene3D" id="3.90.180.10">
    <property type="entry name" value="Medium-chain alcohol dehydrogenases, catalytic domain"/>
    <property type="match status" value="2"/>
</dbReference>
<keyword evidence="4" id="KW-0862">Zinc</keyword>
<keyword evidence="5" id="KW-0560">Oxidoreductase</keyword>
<dbReference type="Pfam" id="PF22725">
    <property type="entry name" value="GFO_IDH_MocA_C3"/>
    <property type="match status" value="1"/>
</dbReference>
<dbReference type="Pfam" id="PF01408">
    <property type="entry name" value="GFO_IDH_MocA"/>
    <property type="match status" value="1"/>
</dbReference>
<dbReference type="InterPro" id="IPR000683">
    <property type="entry name" value="Gfo/Idh/MocA-like_OxRdtase_N"/>
</dbReference>
<evidence type="ECO:0000313" key="8">
    <source>
        <dbReference type="Proteomes" id="UP000662873"/>
    </source>
</evidence>
<dbReference type="SUPFAM" id="SSF51735">
    <property type="entry name" value="NAD(P)-binding Rossmann-fold domains"/>
    <property type="match status" value="2"/>
</dbReference>
<evidence type="ECO:0000259" key="6">
    <source>
        <dbReference type="SMART" id="SM00829"/>
    </source>
</evidence>
<dbReference type="PANTHER" id="PTHR43350">
    <property type="entry name" value="NAD-DEPENDENT ALCOHOL DEHYDROGENASE"/>
    <property type="match status" value="1"/>
</dbReference>
<dbReference type="GO" id="GO:0000166">
    <property type="term" value="F:nucleotide binding"/>
    <property type="evidence" value="ECO:0007669"/>
    <property type="project" value="InterPro"/>
</dbReference>
<dbReference type="SUPFAM" id="SSF50129">
    <property type="entry name" value="GroES-like"/>
    <property type="match status" value="1"/>
</dbReference>
<dbReference type="CDD" id="cd08255">
    <property type="entry name" value="2-desacetyl-2-hydroxyethyl_bacteriochlorophyllide_like"/>
    <property type="match status" value="1"/>
</dbReference>
<dbReference type="InterPro" id="IPR036291">
    <property type="entry name" value="NAD(P)-bd_dom_sf"/>
</dbReference>
<evidence type="ECO:0000256" key="3">
    <source>
        <dbReference type="ARBA" id="ARBA00022723"/>
    </source>
</evidence>
<dbReference type="GO" id="GO:0046872">
    <property type="term" value="F:metal ion binding"/>
    <property type="evidence" value="ECO:0007669"/>
    <property type="project" value="UniProtKB-KW"/>
</dbReference>
<keyword evidence="3" id="KW-0479">Metal-binding</keyword>
<dbReference type="GO" id="GO:0016491">
    <property type="term" value="F:oxidoreductase activity"/>
    <property type="evidence" value="ECO:0007669"/>
    <property type="project" value="UniProtKB-KW"/>
</dbReference>
<dbReference type="InterPro" id="IPR020843">
    <property type="entry name" value="ER"/>
</dbReference>
<evidence type="ECO:0000256" key="2">
    <source>
        <dbReference type="ARBA" id="ARBA00008072"/>
    </source>
</evidence>
<dbReference type="Pfam" id="PF00107">
    <property type="entry name" value="ADH_zinc_N"/>
    <property type="match status" value="1"/>
</dbReference>
<dbReference type="InterPro" id="IPR013149">
    <property type="entry name" value="ADH-like_C"/>
</dbReference>
<accession>A0A809RAD6</accession>
<protein>
    <submittedName>
        <fullName evidence="7">2-desacetyl-2-hydroxyethyl bacteriochlorophyllide</fullName>
    </submittedName>
</protein>
<dbReference type="Pfam" id="PF08240">
    <property type="entry name" value="ADH_N"/>
    <property type="match status" value="1"/>
</dbReference>
<comment type="cofactor">
    <cofactor evidence="1">
        <name>Zn(2+)</name>
        <dbReference type="ChEBI" id="CHEBI:29105"/>
    </cofactor>
</comment>
<evidence type="ECO:0000313" key="7">
    <source>
        <dbReference type="EMBL" id="BBO24440.1"/>
    </source>
</evidence>
<comment type="similarity">
    <text evidence="2">Belongs to the zinc-containing alcohol dehydrogenase family.</text>
</comment>
<dbReference type="AlphaFoldDB" id="A0A809RAD6"/>
<proteinExistence type="inferred from homology"/>